<dbReference type="EMBL" id="CP014691">
    <property type="protein sequence ID" value="AQS88223.1"/>
    <property type="molecule type" value="Genomic_DNA"/>
</dbReference>
<accession>A0A1U9KQY9</accession>
<evidence type="ECO:0000313" key="2">
    <source>
        <dbReference type="EMBL" id="AQS88223.1"/>
    </source>
</evidence>
<dbReference type="SMART" id="SM00464">
    <property type="entry name" value="LON"/>
    <property type="match status" value="1"/>
</dbReference>
<dbReference type="InterPro" id="IPR003111">
    <property type="entry name" value="Lon_prtase_N"/>
</dbReference>
<dbReference type="InterPro" id="IPR046336">
    <property type="entry name" value="Lon_prtase_N_sf"/>
</dbReference>
<dbReference type="SUPFAM" id="SSF88697">
    <property type="entry name" value="PUA domain-like"/>
    <property type="match status" value="1"/>
</dbReference>
<dbReference type="PANTHER" id="PTHR46732:SF8">
    <property type="entry name" value="ATP-DEPENDENT PROTEASE LA (LON) DOMAIN PROTEIN"/>
    <property type="match status" value="1"/>
</dbReference>
<feature type="domain" description="Lon N-terminal" evidence="1">
    <location>
        <begin position="33"/>
        <end position="225"/>
    </location>
</feature>
<dbReference type="PROSITE" id="PS51787">
    <property type="entry name" value="LON_N"/>
    <property type="match status" value="1"/>
</dbReference>
<dbReference type="Pfam" id="PF02190">
    <property type="entry name" value="LON_substr_bdg"/>
    <property type="match status" value="1"/>
</dbReference>
<dbReference type="KEGG" id="nch:A0U93_10015"/>
<dbReference type="AlphaFoldDB" id="A0A1U9KQY9"/>
<name>A0A1U9KQY9_9PROT</name>
<gene>
    <name evidence="2" type="ORF">A0U93_10015</name>
</gene>
<dbReference type="RefSeq" id="WP_077807240.1">
    <property type="nucleotide sequence ID" value="NZ_BJXS01000003.1"/>
</dbReference>
<protein>
    <submittedName>
        <fullName evidence="2">Peptidase</fullName>
    </submittedName>
</protein>
<sequence length="235" mass="26058">MSETSGDVFGGDDIPRRLPRLHEATLADIPAQVGLFPLSGALLLPWGKLPLNVFEPRYIALIEDALAGNRLIGMVQPRDEADDEPAPPLYQVGCLGRITAFTERADGTFAITLSGVARFRILRESDGPRGYRIANIDASGYAADLTELEPAPIDRDRLMESLKRYFAAHQLRTSWTVIEQMEDDTLLVVLPMLVPFSADEKQALLEADTIDARAEVLFTLLEEDVDPDDDDDYEE</sequence>
<evidence type="ECO:0000313" key="3">
    <source>
        <dbReference type="Proteomes" id="UP000188604"/>
    </source>
</evidence>
<evidence type="ECO:0000259" key="1">
    <source>
        <dbReference type="PROSITE" id="PS51787"/>
    </source>
</evidence>
<dbReference type="Proteomes" id="UP000188604">
    <property type="component" value="Chromosome"/>
</dbReference>
<reference evidence="2 3" key="1">
    <citation type="submission" date="2016-03" db="EMBL/GenBank/DDBJ databases">
        <title>Acetic acid bacteria sequencing.</title>
        <authorList>
            <person name="Brandt J."/>
            <person name="Jakob F."/>
            <person name="Vogel R.F."/>
        </authorList>
    </citation>
    <scope>NUCLEOTIDE SEQUENCE [LARGE SCALE GENOMIC DNA]</scope>
    <source>
        <strain evidence="2 3">NBRC 101099</strain>
    </source>
</reference>
<dbReference type="InterPro" id="IPR015947">
    <property type="entry name" value="PUA-like_sf"/>
</dbReference>
<dbReference type="OrthoDB" id="9806457at2"/>
<dbReference type="STRING" id="320497.A0U93_10015"/>
<keyword evidence="3" id="KW-1185">Reference proteome</keyword>
<dbReference type="Gene3D" id="2.30.130.40">
    <property type="entry name" value="LON domain-like"/>
    <property type="match status" value="1"/>
</dbReference>
<organism evidence="2 3">
    <name type="scientific">Neoasaia chiangmaiensis</name>
    <dbReference type="NCBI Taxonomy" id="320497"/>
    <lineage>
        <taxon>Bacteria</taxon>
        <taxon>Pseudomonadati</taxon>
        <taxon>Pseudomonadota</taxon>
        <taxon>Alphaproteobacteria</taxon>
        <taxon>Acetobacterales</taxon>
        <taxon>Acetobacteraceae</taxon>
        <taxon>Neoasaia</taxon>
    </lineage>
</organism>
<dbReference type="PANTHER" id="PTHR46732">
    <property type="entry name" value="ATP-DEPENDENT PROTEASE LA (LON) DOMAIN PROTEIN"/>
    <property type="match status" value="1"/>
</dbReference>
<proteinExistence type="predicted"/>